<organism evidence="2 3">
    <name type="scientific">Micromonospora humi</name>
    <dbReference type="NCBI Taxonomy" id="745366"/>
    <lineage>
        <taxon>Bacteria</taxon>
        <taxon>Bacillati</taxon>
        <taxon>Actinomycetota</taxon>
        <taxon>Actinomycetes</taxon>
        <taxon>Micromonosporales</taxon>
        <taxon>Micromonosporaceae</taxon>
        <taxon>Micromonospora</taxon>
    </lineage>
</organism>
<protein>
    <submittedName>
        <fullName evidence="2">Uncharacterized protein</fullName>
    </submittedName>
</protein>
<feature type="signal peptide" evidence="1">
    <location>
        <begin position="1"/>
        <end position="22"/>
    </location>
</feature>
<keyword evidence="3" id="KW-1185">Reference proteome</keyword>
<evidence type="ECO:0000313" key="3">
    <source>
        <dbReference type="Proteomes" id="UP000199360"/>
    </source>
</evidence>
<evidence type="ECO:0000313" key="2">
    <source>
        <dbReference type="EMBL" id="SCG45841.1"/>
    </source>
</evidence>
<keyword evidence="1" id="KW-0732">Signal</keyword>
<reference evidence="3" key="1">
    <citation type="submission" date="2016-06" db="EMBL/GenBank/DDBJ databases">
        <authorList>
            <person name="Varghese N."/>
            <person name="Submissions Spin"/>
        </authorList>
    </citation>
    <scope>NUCLEOTIDE SEQUENCE [LARGE SCALE GENOMIC DNA]</scope>
    <source>
        <strain evidence="3">DSM 45647</strain>
    </source>
</reference>
<proteinExistence type="predicted"/>
<dbReference type="RefSeq" id="WP_217628593.1">
    <property type="nucleotide sequence ID" value="NZ_FMDM01000003.1"/>
</dbReference>
<feature type="chain" id="PRO_5038369079" evidence="1">
    <location>
        <begin position="23"/>
        <end position="208"/>
    </location>
</feature>
<sequence length="208" mass="21834">MRFRIRTVGAGLAVVAASTLVASGVVRNPAGADGRSFSFTMVRSQGAEAADCLPNARAVVRVHPQGPNEILTIRAVGLPPRTNFDLFVLQVPDAPFGVSWYQSDMRSNQHGLARATVVGRFNVETFAVAPGSQPAPNTHSGVDATVNPAFAPIHTYHLGFWFNSPQEAVAAGCPANPTPFNGDHTAGIQAMSTRNYPSLAGPLSQVGS</sequence>
<gene>
    <name evidence="2" type="ORF">GA0070213_103169</name>
</gene>
<accession>A0A1C5HJY5</accession>
<dbReference type="STRING" id="745366.GA0070213_103169"/>
<dbReference type="EMBL" id="FMDM01000003">
    <property type="protein sequence ID" value="SCG45841.1"/>
    <property type="molecule type" value="Genomic_DNA"/>
</dbReference>
<dbReference type="AlphaFoldDB" id="A0A1C5HJY5"/>
<name>A0A1C5HJY5_9ACTN</name>
<dbReference type="Proteomes" id="UP000199360">
    <property type="component" value="Unassembled WGS sequence"/>
</dbReference>
<evidence type="ECO:0000256" key="1">
    <source>
        <dbReference type="SAM" id="SignalP"/>
    </source>
</evidence>